<dbReference type="InterPro" id="IPR045150">
    <property type="entry name" value="CYB561D1/2"/>
</dbReference>
<evidence type="ECO:0000256" key="8">
    <source>
        <dbReference type="ARBA" id="ARBA00022989"/>
    </source>
</evidence>
<dbReference type="Pfam" id="PF03188">
    <property type="entry name" value="Cytochrom_B561"/>
    <property type="match status" value="1"/>
</dbReference>
<dbReference type="STRING" id="35570.A0A1I8Q0Q0"/>
<evidence type="ECO:0000256" key="12">
    <source>
        <dbReference type="SAM" id="Phobius"/>
    </source>
</evidence>
<dbReference type="GO" id="GO:0140575">
    <property type="term" value="F:transmembrane monodehydroascorbate reductase activity"/>
    <property type="evidence" value="ECO:0007669"/>
    <property type="project" value="InterPro"/>
</dbReference>
<dbReference type="KEGG" id="scac:106080502"/>
<dbReference type="InterPro" id="IPR006593">
    <property type="entry name" value="Cyt_b561/ferric_Rdtase_TM"/>
</dbReference>
<keyword evidence="4" id="KW-0349">Heme</keyword>
<evidence type="ECO:0000259" key="13">
    <source>
        <dbReference type="PROSITE" id="PS50939"/>
    </source>
</evidence>
<feature type="transmembrane region" description="Helical" evidence="12">
    <location>
        <begin position="149"/>
        <end position="168"/>
    </location>
</feature>
<evidence type="ECO:0000256" key="2">
    <source>
        <dbReference type="ARBA" id="ARBA00004141"/>
    </source>
</evidence>
<dbReference type="SMART" id="SM00665">
    <property type="entry name" value="B561"/>
    <property type="match status" value="1"/>
</dbReference>
<dbReference type="Gene3D" id="1.20.120.1770">
    <property type="match status" value="1"/>
</dbReference>
<proteinExistence type="predicted"/>
<sequence>MTESMATSIVQRIEYFFNIVNQMCIGFVTIYMCWLCLRTGLEGTALHAWLATIGFSFLMAEAIMCHYNNNVLTFNYSRSTKTHLHLILQILGGGCGIAATLIKCIQHNFVFDGIHAKLGFAAFILCCVSLVSGLATYFAKNIKKCLSPIITKTFHNLLGIGTFAVALVTQFYGYETGFFKHSSPSDDFTILIQVINLLILVLSCWGPLKSLFYKLYSMFGSDD</sequence>
<organism evidence="14 15">
    <name type="scientific">Stomoxys calcitrans</name>
    <name type="common">Stable fly</name>
    <name type="synonym">Conops calcitrans</name>
    <dbReference type="NCBI Taxonomy" id="35570"/>
    <lineage>
        <taxon>Eukaryota</taxon>
        <taxon>Metazoa</taxon>
        <taxon>Ecdysozoa</taxon>
        <taxon>Arthropoda</taxon>
        <taxon>Hexapoda</taxon>
        <taxon>Insecta</taxon>
        <taxon>Pterygota</taxon>
        <taxon>Neoptera</taxon>
        <taxon>Endopterygota</taxon>
        <taxon>Diptera</taxon>
        <taxon>Brachycera</taxon>
        <taxon>Muscomorpha</taxon>
        <taxon>Muscoidea</taxon>
        <taxon>Muscidae</taxon>
        <taxon>Stomoxys</taxon>
    </lineage>
</organism>
<feature type="domain" description="Cytochrome b561" evidence="13">
    <location>
        <begin position="16"/>
        <end position="211"/>
    </location>
</feature>
<dbReference type="OrthoDB" id="432881at2759"/>
<evidence type="ECO:0000256" key="9">
    <source>
        <dbReference type="ARBA" id="ARBA00023004"/>
    </source>
</evidence>
<protein>
    <recommendedName>
        <fullName evidence="11">ascorbate ferrireductase (transmembrane)</fullName>
        <ecNumber evidence="11">7.2.1.3</ecNumber>
    </recommendedName>
</protein>
<feature type="transmembrane region" description="Helical" evidence="12">
    <location>
        <begin position="188"/>
        <end position="208"/>
    </location>
</feature>
<evidence type="ECO:0000256" key="11">
    <source>
        <dbReference type="ARBA" id="ARBA00024225"/>
    </source>
</evidence>
<gene>
    <name evidence="14" type="primary">106080502</name>
</gene>
<dbReference type="GO" id="GO:0140571">
    <property type="term" value="F:transmembrane ascorbate ferrireductase activity"/>
    <property type="evidence" value="ECO:0007669"/>
    <property type="project" value="UniProtKB-EC"/>
</dbReference>
<dbReference type="EC" id="7.2.1.3" evidence="11"/>
<keyword evidence="8 12" id="KW-1133">Transmembrane helix</keyword>
<evidence type="ECO:0000256" key="7">
    <source>
        <dbReference type="ARBA" id="ARBA00022982"/>
    </source>
</evidence>
<dbReference type="CDD" id="cd08554">
    <property type="entry name" value="Cyt_b561"/>
    <property type="match status" value="1"/>
</dbReference>
<evidence type="ECO:0000256" key="4">
    <source>
        <dbReference type="ARBA" id="ARBA00022617"/>
    </source>
</evidence>
<dbReference type="EnsemblMetazoa" id="SCAU012783-RA">
    <property type="protein sequence ID" value="SCAU012783-PA"/>
    <property type="gene ID" value="SCAU012783"/>
</dbReference>
<dbReference type="VEuPathDB" id="VectorBase:SCAU012783"/>
<evidence type="ECO:0000256" key="3">
    <source>
        <dbReference type="ARBA" id="ARBA00022448"/>
    </source>
</evidence>
<dbReference type="PROSITE" id="PS50939">
    <property type="entry name" value="CYTOCHROME_B561"/>
    <property type="match status" value="1"/>
</dbReference>
<dbReference type="AlphaFoldDB" id="A0A1I8Q0Q0"/>
<evidence type="ECO:0000256" key="10">
    <source>
        <dbReference type="ARBA" id="ARBA00023136"/>
    </source>
</evidence>
<keyword evidence="5 12" id="KW-0812">Transmembrane</keyword>
<comment type="cofactor">
    <cofactor evidence="1">
        <name>heme b</name>
        <dbReference type="ChEBI" id="CHEBI:60344"/>
    </cofactor>
</comment>
<dbReference type="PANTHER" id="PTHR15422:SF43">
    <property type="entry name" value="ASCORBATE FERRIREDUCTASE (TRANSMEMBRANE)"/>
    <property type="match status" value="1"/>
</dbReference>
<evidence type="ECO:0000256" key="6">
    <source>
        <dbReference type="ARBA" id="ARBA00022723"/>
    </source>
</evidence>
<dbReference type="Proteomes" id="UP000095300">
    <property type="component" value="Unassembled WGS sequence"/>
</dbReference>
<feature type="transmembrane region" description="Helical" evidence="12">
    <location>
        <begin position="114"/>
        <end position="137"/>
    </location>
</feature>
<accession>A0A1I8Q0Q0</accession>
<feature type="transmembrane region" description="Helical" evidence="12">
    <location>
        <begin position="46"/>
        <end position="64"/>
    </location>
</feature>
<dbReference type="GO" id="GO:0016020">
    <property type="term" value="C:membrane"/>
    <property type="evidence" value="ECO:0007669"/>
    <property type="project" value="UniProtKB-SubCell"/>
</dbReference>
<dbReference type="PANTHER" id="PTHR15422">
    <property type="entry name" value="OS05G0565100 PROTEIN"/>
    <property type="match status" value="1"/>
</dbReference>
<keyword evidence="9" id="KW-0408">Iron</keyword>
<keyword evidence="10 12" id="KW-0472">Membrane</keyword>
<evidence type="ECO:0000256" key="5">
    <source>
        <dbReference type="ARBA" id="ARBA00022692"/>
    </source>
</evidence>
<keyword evidence="15" id="KW-1185">Reference proteome</keyword>
<evidence type="ECO:0000313" key="14">
    <source>
        <dbReference type="EnsemblMetazoa" id="SCAU012783-PA"/>
    </source>
</evidence>
<name>A0A1I8Q0Q0_STOCA</name>
<feature type="transmembrane region" description="Helical" evidence="12">
    <location>
        <begin position="15"/>
        <end position="34"/>
    </location>
</feature>
<reference evidence="14" key="1">
    <citation type="submission" date="2020-05" db="UniProtKB">
        <authorList>
            <consortium name="EnsemblMetazoa"/>
        </authorList>
    </citation>
    <scope>IDENTIFICATION</scope>
    <source>
        <strain evidence="14">USDA</strain>
    </source>
</reference>
<feature type="transmembrane region" description="Helical" evidence="12">
    <location>
        <begin position="84"/>
        <end position="102"/>
    </location>
</feature>
<dbReference type="GO" id="GO:0046872">
    <property type="term" value="F:metal ion binding"/>
    <property type="evidence" value="ECO:0007669"/>
    <property type="project" value="UniProtKB-KW"/>
</dbReference>
<evidence type="ECO:0000256" key="1">
    <source>
        <dbReference type="ARBA" id="ARBA00001970"/>
    </source>
</evidence>
<keyword evidence="7" id="KW-0249">Electron transport</keyword>
<keyword evidence="3" id="KW-0813">Transport</keyword>
<keyword evidence="6" id="KW-0479">Metal-binding</keyword>
<comment type="subcellular location">
    <subcellularLocation>
        <location evidence="2">Membrane</location>
        <topology evidence="2">Multi-pass membrane protein</topology>
    </subcellularLocation>
</comment>
<evidence type="ECO:0000313" key="15">
    <source>
        <dbReference type="Proteomes" id="UP000095300"/>
    </source>
</evidence>